<dbReference type="Proteomes" id="UP000029264">
    <property type="component" value="Unassembled WGS sequence"/>
</dbReference>
<accession>A0A094JM59</accession>
<gene>
    <name evidence="1" type="ORF">HR45_01705</name>
</gene>
<comment type="caution">
    <text evidence="1">The sequence shown here is derived from an EMBL/GenBank/DDBJ whole genome shotgun (WGS) entry which is preliminary data.</text>
</comment>
<reference evidence="1 2" key="1">
    <citation type="submission" date="2014-06" db="EMBL/GenBank/DDBJ databases">
        <title>Shewanella sp. YQH10.</title>
        <authorList>
            <person name="Liu Y."/>
            <person name="Zeng R."/>
        </authorList>
    </citation>
    <scope>NUCLEOTIDE SEQUENCE [LARGE SCALE GENOMIC DNA]</scope>
    <source>
        <strain evidence="1 2">YQH10</strain>
    </source>
</reference>
<evidence type="ECO:0000313" key="2">
    <source>
        <dbReference type="Proteomes" id="UP000029264"/>
    </source>
</evidence>
<proteinExistence type="predicted"/>
<protein>
    <submittedName>
        <fullName evidence="1">Uncharacterized protein</fullName>
    </submittedName>
</protein>
<dbReference type="AlphaFoldDB" id="A0A094JM59"/>
<organism evidence="1 2">
    <name type="scientific">Shewanella mangrovi</name>
    <dbReference type="NCBI Taxonomy" id="1515746"/>
    <lineage>
        <taxon>Bacteria</taxon>
        <taxon>Pseudomonadati</taxon>
        <taxon>Pseudomonadota</taxon>
        <taxon>Gammaproteobacteria</taxon>
        <taxon>Alteromonadales</taxon>
        <taxon>Shewanellaceae</taxon>
        <taxon>Shewanella</taxon>
    </lineage>
</organism>
<name>A0A094JM59_9GAMM</name>
<evidence type="ECO:0000313" key="1">
    <source>
        <dbReference type="EMBL" id="KFZ39139.1"/>
    </source>
</evidence>
<keyword evidence="2" id="KW-1185">Reference proteome</keyword>
<sequence>MESPTEVGLFLWLAPKGHIAARFKDLWLAAIANYVCESRELSRSHYDEDYHCVIATCGC</sequence>
<dbReference type="EMBL" id="JPEO01000001">
    <property type="protein sequence ID" value="KFZ39139.1"/>
    <property type="molecule type" value="Genomic_DNA"/>
</dbReference>